<dbReference type="Proteomes" id="UP000662747">
    <property type="component" value="Chromosome"/>
</dbReference>
<evidence type="ECO:0008006" key="5">
    <source>
        <dbReference type="Google" id="ProtNLM"/>
    </source>
</evidence>
<evidence type="ECO:0000256" key="2">
    <source>
        <dbReference type="SAM" id="MobiDB-lite"/>
    </source>
</evidence>
<feature type="compositionally biased region" description="Basic residues" evidence="2">
    <location>
        <begin position="72"/>
        <end position="85"/>
    </location>
</feature>
<keyword evidence="1" id="KW-0175">Coiled coil</keyword>
<feature type="region of interest" description="Disordered" evidence="2">
    <location>
        <begin position="36"/>
        <end position="117"/>
    </location>
</feature>
<gene>
    <name evidence="3" type="ORF">JY651_28830</name>
</gene>
<evidence type="ECO:0000313" key="4">
    <source>
        <dbReference type="Proteomes" id="UP000662747"/>
    </source>
</evidence>
<evidence type="ECO:0000256" key="1">
    <source>
        <dbReference type="SAM" id="Coils"/>
    </source>
</evidence>
<proteinExistence type="predicted"/>
<reference evidence="3 4" key="1">
    <citation type="submission" date="2021-02" db="EMBL/GenBank/DDBJ databases">
        <title>De Novo genome assembly of isolated myxobacteria.</title>
        <authorList>
            <person name="Stevens D.C."/>
        </authorList>
    </citation>
    <scope>NUCLEOTIDE SEQUENCE [LARGE SCALE GENOMIC DNA]</scope>
    <source>
        <strain evidence="4">SCPEA02</strain>
    </source>
</reference>
<dbReference type="RefSeq" id="WP_206720924.1">
    <property type="nucleotide sequence ID" value="NZ_CP071090.1"/>
</dbReference>
<dbReference type="EMBL" id="CP071090">
    <property type="protein sequence ID" value="QSQ19337.1"/>
    <property type="molecule type" value="Genomic_DNA"/>
</dbReference>
<protein>
    <recommendedName>
        <fullName evidence="5">DnaA N-terminal domain-containing protein</fullName>
    </recommendedName>
</protein>
<evidence type="ECO:0000313" key="3">
    <source>
        <dbReference type="EMBL" id="QSQ19337.1"/>
    </source>
</evidence>
<name>A0ABX7NKF5_9BACT</name>
<feature type="compositionally biased region" description="Pro residues" evidence="2">
    <location>
        <begin position="103"/>
        <end position="112"/>
    </location>
</feature>
<organism evidence="3 4">
    <name type="scientific">Pyxidicoccus parkwayensis</name>
    <dbReference type="NCBI Taxonomy" id="2813578"/>
    <lineage>
        <taxon>Bacteria</taxon>
        <taxon>Pseudomonadati</taxon>
        <taxon>Myxococcota</taxon>
        <taxon>Myxococcia</taxon>
        <taxon>Myxococcales</taxon>
        <taxon>Cystobacterineae</taxon>
        <taxon>Myxococcaceae</taxon>
        <taxon>Pyxidicoccus</taxon>
    </lineage>
</organism>
<keyword evidence="4" id="KW-1185">Reference proteome</keyword>
<feature type="coiled-coil region" evidence="1">
    <location>
        <begin position="1"/>
        <end position="28"/>
    </location>
</feature>
<sequence length="353" mass="38628">MEELLEALARAEARAQRAEELAHLQAQALAALAQAVTQAPPVGQVQRDARPGSVTSSVTQEEERKGEEEKAKRKREAARLRKQVQRLRDAQRDVAQTSVTPKPFSPPPPPPSASEKRGALAVVTVAARGVRDVQRDGLREHRTPATLPPDVRALREAWNELVAAHDFPAWGERTSKELLADALAALEARPLEEWRRIFSLVPRSPVCRGELKSRVRANVVRVLRGRTSDGYEVAEKLLSGAWSLDPEPEAAPSPEEPGAAMCLEGVPEGTEAARAWAQVLAALRSDGRRYVAEQLQHARPVAVEDGCVVVALRDRFARDWVEETCRALLDAYAAQLGHAGIRLAVPEDEEAST</sequence>
<accession>A0ABX7NKF5</accession>
<feature type="compositionally biased region" description="Basic and acidic residues" evidence="2">
    <location>
        <begin position="61"/>
        <end position="71"/>
    </location>
</feature>